<evidence type="ECO:0000313" key="2">
    <source>
        <dbReference type="EMBL" id="PVD39113.1"/>
    </source>
</evidence>
<proteinExistence type="predicted"/>
<feature type="compositionally biased region" description="Pro residues" evidence="1">
    <location>
        <begin position="122"/>
        <end position="138"/>
    </location>
</feature>
<keyword evidence="3" id="KW-1185">Reference proteome</keyword>
<dbReference type="EMBL" id="PZQS01000001">
    <property type="protein sequence ID" value="PVD39113.1"/>
    <property type="molecule type" value="Genomic_DNA"/>
</dbReference>
<sequence>MGVALAARMACQGTTELDRLATVGLSAECGSTPTAACLHVGEEEEGCASAALKALHRMHRPKKEAIKEHCLAPCRLGRYTRRCAGDLRPSEPFARDFARTPPTSLHVSQHVPVAACGSQPLSPTPTTPPPSPPTPFPRCPEDISGFDFVGG</sequence>
<dbReference type="Proteomes" id="UP000245119">
    <property type="component" value="Linkage Group LG1"/>
</dbReference>
<evidence type="ECO:0000313" key="3">
    <source>
        <dbReference type="Proteomes" id="UP000245119"/>
    </source>
</evidence>
<feature type="region of interest" description="Disordered" evidence="1">
    <location>
        <begin position="115"/>
        <end position="143"/>
    </location>
</feature>
<name>A0A2T7Q0B9_POMCA</name>
<dbReference type="AlphaFoldDB" id="A0A2T7Q0B9"/>
<evidence type="ECO:0000256" key="1">
    <source>
        <dbReference type="SAM" id="MobiDB-lite"/>
    </source>
</evidence>
<comment type="caution">
    <text evidence="2">The sequence shown here is derived from an EMBL/GenBank/DDBJ whole genome shotgun (WGS) entry which is preliminary data.</text>
</comment>
<protein>
    <submittedName>
        <fullName evidence="2">Uncharacterized protein</fullName>
    </submittedName>
</protein>
<accession>A0A2T7Q0B9</accession>
<gene>
    <name evidence="2" type="ORF">C0Q70_01741</name>
</gene>
<organism evidence="2 3">
    <name type="scientific">Pomacea canaliculata</name>
    <name type="common">Golden apple snail</name>
    <dbReference type="NCBI Taxonomy" id="400727"/>
    <lineage>
        <taxon>Eukaryota</taxon>
        <taxon>Metazoa</taxon>
        <taxon>Spiralia</taxon>
        <taxon>Lophotrochozoa</taxon>
        <taxon>Mollusca</taxon>
        <taxon>Gastropoda</taxon>
        <taxon>Caenogastropoda</taxon>
        <taxon>Architaenioglossa</taxon>
        <taxon>Ampullarioidea</taxon>
        <taxon>Ampullariidae</taxon>
        <taxon>Pomacea</taxon>
    </lineage>
</organism>
<reference evidence="2 3" key="1">
    <citation type="submission" date="2018-04" db="EMBL/GenBank/DDBJ databases">
        <title>The genome of golden apple snail Pomacea canaliculata provides insight into stress tolerance and invasive adaptation.</title>
        <authorList>
            <person name="Liu C."/>
            <person name="Liu B."/>
            <person name="Ren Y."/>
            <person name="Zhang Y."/>
            <person name="Wang H."/>
            <person name="Li S."/>
            <person name="Jiang F."/>
            <person name="Yin L."/>
            <person name="Zhang G."/>
            <person name="Qian W."/>
            <person name="Fan W."/>
        </authorList>
    </citation>
    <scope>NUCLEOTIDE SEQUENCE [LARGE SCALE GENOMIC DNA]</scope>
    <source>
        <strain evidence="2">SZHN2017</strain>
        <tissue evidence="2">Muscle</tissue>
    </source>
</reference>